<dbReference type="CDD" id="cd00190">
    <property type="entry name" value="Tryp_SPc"/>
    <property type="match status" value="1"/>
</dbReference>
<name>A0A6P8WVR7_DROAB</name>
<evidence type="ECO:0000313" key="6">
    <source>
        <dbReference type="RefSeq" id="XP_034106029.1"/>
    </source>
</evidence>
<evidence type="ECO:0000256" key="2">
    <source>
        <dbReference type="ARBA" id="ARBA00024195"/>
    </source>
</evidence>
<dbReference type="Proteomes" id="UP000515160">
    <property type="component" value="Chromosome 3"/>
</dbReference>
<dbReference type="Pfam" id="PF00089">
    <property type="entry name" value="Trypsin"/>
    <property type="match status" value="1"/>
</dbReference>
<organism evidence="5 6">
    <name type="scientific">Drosophila albomicans</name>
    <name type="common">Fruit fly</name>
    <dbReference type="NCBI Taxonomy" id="7291"/>
    <lineage>
        <taxon>Eukaryota</taxon>
        <taxon>Metazoa</taxon>
        <taxon>Ecdysozoa</taxon>
        <taxon>Arthropoda</taxon>
        <taxon>Hexapoda</taxon>
        <taxon>Insecta</taxon>
        <taxon>Pterygota</taxon>
        <taxon>Neoptera</taxon>
        <taxon>Endopterygota</taxon>
        <taxon>Diptera</taxon>
        <taxon>Brachycera</taxon>
        <taxon>Muscomorpha</taxon>
        <taxon>Ephydroidea</taxon>
        <taxon>Drosophilidae</taxon>
        <taxon>Drosophila</taxon>
    </lineage>
</organism>
<keyword evidence="5" id="KW-1185">Reference proteome</keyword>
<dbReference type="GeneID" id="117569117"/>
<dbReference type="OrthoDB" id="5565075at2759"/>
<dbReference type="InterPro" id="IPR001254">
    <property type="entry name" value="Trypsin_dom"/>
</dbReference>
<reference evidence="6" key="1">
    <citation type="submission" date="2025-08" db="UniProtKB">
        <authorList>
            <consortium name="RefSeq"/>
        </authorList>
    </citation>
    <scope>IDENTIFICATION</scope>
    <source>
        <strain evidence="6">15112-1751.03</strain>
        <tissue evidence="6">Whole Adult</tissue>
    </source>
</reference>
<feature type="chain" id="PRO_5027966752" evidence="3">
    <location>
        <begin position="17"/>
        <end position="259"/>
    </location>
</feature>
<keyword evidence="3" id="KW-0732">Signal</keyword>
<protein>
    <submittedName>
        <fullName evidence="6">Serine protease 1-like</fullName>
    </submittedName>
</protein>
<gene>
    <name evidence="6" type="primary">LOC117569117</name>
</gene>
<proteinExistence type="inferred from homology"/>
<evidence type="ECO:0000256" key="3">
    <source>
        <dbReference type="SAM" id="SignalP"/>
    </source>
</evidence>
<accession>A0A6P8WVR7</accession>
<dbReference type="InterPro" id="IPR051487">
    <property type="entry name" value="Ser/Thr_Proteases_Immune/Dev"/>
</dbReference>
<comment type="similarity">
    <text evidence="2">Belongs to the peptidase S1 family. CLIP subfamily.</text>
</comment>
<dbReference type="Gene3D" id="2.40.10.10">
    <property type="entry name" value="Trypsin-like serine proteases"/>
    <property type="match status" value="1"/>
</dbReference>
<dbReference type="PANTHER" id="PTHR24256">
    <property type="entry name" value="TRYPTASE-RELATED"/>
    <property type="match status" value="1"/>
</dbReference>
<evidence type="ECO:0000256" key="1">
    <source>
        <dbReference type="ARBA" id="ARBA00023157"/>
    </source>
</evidence>
<dbReference type="PRINTS" id="PR00722">
    <property type="entry name" value="CHYMOTRYPSIN"/>
</dbReference>
<dbReference type="InterPro" id="IPR043504">
    <property type="entry name" value="Peptidase_S1_PA_chymotrypsin"/>
</dbReference>
<keyword evidence="1" id="KW-1015">Disulfide bond</keyword>
<evidence type="ECO:0000259" key="4">
    <source>
        <dbReference type="PROSITE" id="PS50240"/>
    </source>
</evidence>
<dbReference type="SMART" id="SM00020">
    <property type="entry name" value="Tryp_SPc"/>
    <property type="match status" value="1"/>
</dbReference>
<dbReference type="FunFam" id="2.40.10.10:FF:000166">
    <property type="entry name" value="Trypsin"/>
    <property type="match status" value="1"/>
</dbReference>
<sequence>MKLLVVFALTLAYASASVLHGFNSLEDDTNVGIIHGHNAAPGQFPYQVQLLLPGGLQCGGSLISHRWVLTAAYCTEHYDNITVRLGNNLKSTPRVTYIVSKKDIIIHEDFNSNELNDDISLIRIPYVKYNSYINAVKLPKINRSYPSYAGKKAYITGWGATSFDSTHKPEILQYAKVGIISAKDCKKKYDFPSSFICVSVASAETWEGDTGIPLVETRSSVQIGISCYDSPEPKRKHPAIFTRVTSYLKWIKYHTGLPL</sequence>
<feature type="domain" description="Peptidase S1" evidence="4">
    <location>
        <begin position="33"/>
        <end position="256"/>
    </location>
</feature>
<dbReference type="GO" id="GO:0006508">
    <property type="term" value="P:proteolysis"/>
    <property type="evidence" value="ECO:0007669"/>
    <property type="project" value="InterPro"/>
</dbReference>
<feature type="signal peptide" evidence="3">
    <location>
        <begin position="1"/>
        <end position="16"/>
    </location>
</feature>
<dbReference type="GO" id="GO:0004252">
    <property type="term" value="F:serine-type endopeptidase activity"/>
    <property type="evidence" value="ECO:0007669"/>
    <property type="project" value="InterPro"/>
</dbReference>
<dbReference type="RefSeq" id="XP_034106029.1">
    <property type="nucleotide sequence ID" value="XM_034250138.2"/>
</dbReference>
<dbReference type="SUPFAM" id="SSF50494">
    <property type="entry name" value="Trypsin-like serine proteases"/>
    <property type="match status" value="1"/>
</dbReference>
<dbReference type="AlphaFoldDB" id="A0A6P8WVR7"/>
<evidence type="ECO:0000313" key="5">
    <source>
        <dbReference type="Proteomes" id="UP000515160"/>
    </source>
</evidence>
<dbReference type="InterPro" id="IPR009003">
    <property type="entry name" value="Peptidase_S1_PA"/>
</dbReference>
<dbReference type="PROSITE" id="PS50240">
    <property type="entry name" value="TRYPSIN_DOM"/>
    <property type="match status" value="1"/>
</dbReference>
<dbReference type="InterPro" id="IPR001314">
    <property type="entry name" value="Peptidase_S1A"/>
</dbReference>